<accession>A0A2P2Q8P2</accession>
<sequence length="27" mass="3063">MTCSFSSISNAENFIIISDLSDFLNFF</sequence>
<proteinExistence type="predicted"/>
<dbReference type="AlphaFoldDB" id="A0A2P2Q8P2"/>
<evidence type="ECO:0000313" key="1">
    <source>
        <dbReference type="EMBL" id="MBX63239.1"/>
    </source>
</evidence>
<name>A0A2P2Q8P2_RHIMU</name>
<organism evidence="1">
    <name type="scientific">Rhizophora mucronata</name>
    <name type="common">Asiatic mangrove</name>
    <dbReference type="NCBI Taxonomy" id="61149"/>
    <lineage>
        <taxon>Eukaryota</taxon>
        <taxon>Viridiplantae</taxon>
        <taxon>Streptophyta</taxon>
        <taxon>Embryophyta</taxon>
        <taxon>Tracheophyta</taxon>
        <taxon>Spermatophyta</taxon>
        <taxon>Magnoliopsida</taxon>
        <taxon>eudicotyledons</taxon>
        <taxon>Gunneridae</taxon>
        <taxon>Pentapetalae</taxon>
        <taxon>rosids</taxon>
        <taxon>fabids</taxon>
        <taxon>Malpighiales</taxon>
        <taxon>Rhizophoraceae</taxon>
        <taxon>Rhizophora</taxon>
    </lineage>
</organism>
<dbReference type="EMBL" id="GGEC01082755">
    <property type="protein sequence ID" value="MBX63239.1"/>
    <property type="molecule type" value="Transcribed_RNA"/>
</dbReference>
<protein>
    <submittedName>
        <fullName evidence="1">Uncharacterized protein</fullName>
    </submittedName>
</protein>
<reference evidence="1" key="1">
    <citation type="submission" date="2018-02" db="EMBL/GenBank/DDBJ databases">
        <title>Rhizophora mucronata_Transcriptome.</title>
        <authorList>
            <person name="Meera S.P."/>
            <person name="Sreeshan A."/>
            <person name="Augustine A."/>
        </authorList>
    </citation>
    <scope>NUCLEOTIDE SEQUENCE</scope>
    <source>
        <tissue evidence="1">Leaf</tissue>
    </source>
</reference>